<evidence type="ECO:0000313" key="1">
    <source>
        <dbReference type="EMBL" id="NYS46906.1"/>
    </source>
</evidence>
<dbReference type="RefSeq" id="WP_179940205.1">
    <property type="nucleotide sequence ID" value="NZ_JACBYF010000002.1"/>
</dbReference>
<keyword evidence="2" id="KW-1185">Reference proteome</keyword>
<reference evidence="1 2" key="1">
    <citation type="submission" date="2020-07" db="EMBL/GenBank/DDBJ databases">
        <title>MOT database genomes.</title>
        <authorList>
            <person name="Joseph S."/>
            <person name="Aduse-Opoku J."/>
            <person name="Hashim A."/>
            <person name="Wade W."/>
            <person name="Curtis M."/>
        </authorList>
    </citation>
    <scope>NUCLEOTIDE SEQUENCE [LARGE SCALE GENOMIC DNA]</scope>
    <source>
        <strain evidence="1 2">CIP 106318</strain>
    </source>
</reference>
<evidence type="ECO:0000313" key="2">
    <source>
        <dbReference type="Proteomes" id="UP000531840"/>
    </source>
</evidence>
<name>A0ABX2SYK7_9BACL</name>
<proteinExistence type="predicted"/>
<dbReference type="Proteomes" id="UP000531840">
    <property type="component" value="Unassembled WGS sequence"/>
</dbReference>
<comment type="caution">
    <text evidence="1">The sequence shown here is derived from an EMBL/GenBank/DDBJ whole genome shotgun (WGS) entry which is preliminary data.</text>
</comment>
<sequence length="52" mass="6171">MKTQIKCPLCRARLADKGNKKCTISTRCEEKEKFNLEIKCYKCKNKIYIEID</sequence>
<accession>A0ABX2SYK7</accession>
<dbReference type="EMBL" id="JACBYF010000002">
    <property type="protein sequence ID" value="NYS46906.1"/>
    <property type="molecule type" value="Genomic_DNA"/>
</dbReference>
<gene>
    <name evidence="1" type="ORF">HZY85_01685</name>
</gene>
<protein>
    <submittedName>
        <fullName evidence="1">Uncharacterized protein</fullName>
    </submittedName>
</protein>
<organism evidence="1 2">
    <name type="scientific">Gemelliphila palaticanis</name>
    <dbReference type="NCBI Taxonomy" id="81950"/>
    <lineage>
        <taxon>Bacteria</taxon>
        <taxon>Bacillati</taxon>
        <taxon>Bacillota</taxon>
        <taxon>Bacilli</taxon>
        <taxon>Bacillales</taxon>
        <taxon>Gemellaceae</taxon>
        <taxon>Gemelliphila</taxon>
    </lineage>
</organism>